<evidence type="ECO:0000313" key="6">
    <source>
        <dbReference type="EMBL" id="QLF69715.1"/>
    </source>
</evidence>
<dbReference type="CDD" id="cd08422">
    <property type="entry name" value="PBP2_CrgA_like"/>
    <property type="match status" value="1"/>
</dbReference>
<keyword evidence="2" id="KW-0805">Transcription regulation</keyword>
<dbReference type="PANTHER" id="PTHR30537:SF5">
    <property type="entry name" value="HTH-TYPE TRANSCRIPTIONAL ACTIVATOR TTDR-RELATED"/>
    <property type="match status" value="1"/>
</dbReference>
<dbReference type="PROSITE" id="PS50931">
    <property type="entry name" value="HTH_LYSR"/>
    <property type="match status" value="1"/>
</dbReference>
<dbReference type="EMBL" id="CP058350">
    <property type="protein sequence ID" value="QLF69715.1"/>
    <property type="molecule type" value="Genomic_DNA"/>
</dbReference>
<evidence type="ECO:0000313" key="7">
    <source>
        <dbReference type="Proteomes" id="UP000308530"/>
    </source>
</evidence>
<accession>A0ABX6QNI7</accession>
<gene>
    <name evidence="6" type="ORF">FE840_009270</name>
</gene>
<evidence type="ECO:0000256" key="4">
    <source>
        <dbReference type="ARBA" id="ARBA00023163"/>
    </source>
</evidence>
<dbReference type="Proteomes" id="UP000308530">
    <property type="component" value="Chromosome"/>
</dbReference>
<dbReference type="Gene3D" id="3.40.190.290">
    <property type="match status" value="1"/>
</dbReference>
<reference evidence="6 7" key="1">
    <citation type="submission" date="2020-06" db="EMBL/GenBank/DDBJ databases">
        <title>Genome sequence of Rhizobium sp strain ADMK78.</title>
        <authorList>
            <person name="Rahi P."/>
        </authorList>
    </citation>
    <scope>NUCLEOTIDE SEQUENCE [LARGE SCALE GENOMIC DNA]</scope>
    <source>
        <strain evidence="6 7">ADMK78</strain>
    </source>
</reference>
<dbReference type="Pfam" id="PF00126">
    <property type="entry name" value="HTH_1"/>
    <property type="match status" value="1"/>
</dbReference>
<dbReference type="Gene3D" id="1.10.10.10">
    <property type="entry name" value="Winged helix-like DNA-binding domain superfamily/Winged helix DNA-binding domain"/>
    <property type="match status" value="1"/>
</dbReference>
<sequence>MGEVESIRMFLTVAEQRSFTAAARLLGTTPASVTRTVAALEDQLGVQLLLRTTRQVSLTSAGAAYAARVAPLVAALKEASEETRDLQKVTAGSLRISAPMSLGIEILPTVVRQFSIIHPKTRVSIALSDRFVDIVEEDYDLAIRISGPPSDKSTIWRKICPCPRILVASPAYLDEHGKPEQPEDLTRLECLSYQDENRHETWELSRNGQTRVITAKGRFSVNNGDFLAQLALAGEGVALLPLFIVEPALKAGRLTQVLDQWSPPETWLTLYYPPYAQLPLRVATFSDFFEVYIRETWEGASVINR</sequence>
<dbReference type="PANTHER" id="PTHR30537">
    <property type="entry name" value="HTH-TYPE TRANSCRIPTIONAL REGULATOR"/>
    <property type="match status" value="1"/>
</dbReference>
<dbReference type="Pfam" id="PF03466">
    <property type="entry name" value="LysR_substrate"/>
    <property type="match status" value="1"/>
</dbReference>
<keyword evidence="4" id="KW-0804">Transcription</keyword>
<evidence type="ECO:0000259" key="5">
    <source>
        <dbReference type="PROSITE" id="PS50931"/>
    </source>
</evidence>
<evidence type="ECO:0000256" key="3">
    <source>
        <dbReference type="ARBA" id="ARBA00023125"/>
    </source>
</evidence>
<feature type="domain" description="HTH lysR-type" evidence="5">
    <location>
        <begin position="1"/>
        <end position="59"/>
    </location>
</feature>
<dbReference type="InterPro" id="IPR000847">
    <property type="entry name" value="LysR_HTH_N"/>
</dbReference>
<proteinExistence type="inferred from homology"/>
<protein>
    <submittedName>
        <fullName evidence="6">LysR family transcriptional regulator</fullName>
    </submittedName>
</protein>
<dbReference type="SUPFAM" id="SSF53850">
    <property type="entry name" value="Periplasmic binding protein-like II"/>
    <property type="match status" value="1"/>
</dbReference>
<dbReference type="RefSeq" id="WP_138288365.1">
    <property type="nucleotide sequence ID" value="NZ_CP058350.1"/>
</dbReference>
<dbReference type="SUPFAM" id="SSF46785">
    <property type="entry name" value="Winged helix' DNA-binding domain"/>
    <property type="match status" value="1"/>
</dbReference>
<name>A0ABX6QNI7_9HYPH</name>
<keyword evidence="3" id="KW-0238">DNA-binding</keyword>
<evidence type="ECO:0000256" key="1">
    <source>
        <dbReference type="ARBA" id="ARBA00009437"/>
    </source>
</evidence>
<evidence type="ECO:0000256" key="2">
    <source>
        <dbReference type="ARBA" id="ARBA00023015"/>
    </source>
</evidence>
<dbReference type="InterPro" id="IPR058163">
    <property type="entry name" value="LysR-type_TF_proteobact-type"/>
</dbReference>
<comment type="similarity">
    <text evidence="1">Belongs to the LysR transcriptional regulatory family.</text>
</comment>
<organism evidence="6 7">
    <name type="scientific">Peteryoungia desertarenae</name>
    <dbReference type="NCBI Taxonomy" id="1813451"/>
    <lineage>
        <taxon>Bacteria</taxon>
        <taxon>Pseudomonadati</taxon>
        <taxon>Pseudomonadota</taxon>
        <taxon>Alphaproteobacteria</taxon>
        <taxon>Hyphomicrobiales</taxon>
        <taxon>Rhizobiaceae</taxon>
        <taxon>Peteryoungia</taxon>
    </lineage>
</organism>
<keyword evidence="7" id="KW-1185">Reference proteome</keyword>
<dbReference type="InterPro" id="IPR036390">
    <property type="entry name" value="WH_DNA-bd_sf"/>
</dbReference>
<dbReference type="InterPro" id="IPR036388">
    <property type="entry name" value="WH-like_DNA-bd_sf"/>
</dbReference>
<dbReference type="InterPro" id="IPR005119">
    <property type="entry name" value="LysR_subst-bd"/>
</dbReference>